<dbReference type="KEGG" id="tsr:106543530"/>
<accession>A0A6I9Y7E7</accession>
<dbReference type="PANTHER" id="PTHR47435:SF4">
    <property type="entry name" value="KELCH REPEAT PROTEIN (AFU_ORTHOLOGUE AFUA_5G12780)"/>
    <property type="match status" value="1"/>
</dbReference>
<keyword evidence="3" id="KW-0175">Coiled coil</keyword>
<dbReference type="Gene3D" id="2.120.10.80">
    <property type="entry name" value="Kelch-type beta propeller"/>
    <property type="match status" value="2"/>
</dbReference>
<feature type="coiled-coil region" evidence="3">
    <location>
        <begin position="418"/>
        <end position="452"/>
    </location>
</feature>
<keyword evidence="1" id="KW-0677">Repeat</keyword>
<protein>
    <submittedName>
        <fullName evidence="5">Tip elongation aberrant protein 1-like</fullName>
    </submittedName>
</protein>
<evidence type="ECO:0000256" key="3">
    <source>
        <dbReference type="SAM" id="Coils"/>
    </source>
</evidence>
<dbReference type="Proteomes" id="UP000504617">
    <property type="component" value="Unplaced"/>
</dbReference>
<evidence type="ECO:0000313" key="5">
    <source>
        <dbReference type="RefSeq" id="XP_013915045.1"/>
    </source>
</evidence>
<dbReference type="InterPro" id="IPR015915">
    <property type="entry name" value="Kelch-typ_b-propeller"/>
</dbReference>
<dbReference type="RefSeq" id="XP_013915045.1">
    <property type="nucleotide sequence ID" value="XM_014059570.1"/>
</dbReference>
<dbReference type="PANTHER" id="PTHR47435">
    <property type="entry name" value="KELCH REPEAT PROTEIN (AFU_ORTHOLOGUE AFUA_5G12780)"/>
    <property type="match status" value="1"/>
</dbReference>
<dbReference type="AlphaFoldDB" id="A0A6I9Y7E7"/>
<dbReference type="GeneID" id="106543530"/>
<dbReference type="SUPFAM" id="SSF117281">
    <property type="entry name" value="Kelch motif"/>
    <property type="match status" value="1"/>
</dbReference>
<gene>
    <name evidence="5" type="primary">LOC106543530</name>
</gene>
<reference evidence="5" key="1">
    <citation type="submission" date="2025-08" db="UniProtKB">
        <authorList>
            <consortium name="RefSeq"/>
        </authorList>
    </citation>
    <scope>IDENTIFICATION</scope>
    <source>
        <tissue evidence="5">Skeletal muscle</tissue>
    </source>
</reference>
<evidence type="ECO:0000256" key="2">
    <source>
        <dbReference type="ARBA" id="ARBA00023004"/>
    </source>
</evidence>
<name>A0A6I9Y7E7_9SAUR</name>
<proteinExistence type="predicted"/>
<sequence>MAFASGYWTKKEVNGNPPTPRHGHALVMAGNIAFIFGGCSFYNASDDQPTYFNDFYMLTITLTDLMWEKIPQDGHIPCPRQGHSLSVVKGKIYLFGGCSSQNAVYCLPGVYVFDLDSLTWQKITTSGLAPQTLEHSSAVVGENIFVYGGMEDSKAVDDLYTFNTVSHCWTPVKTFGSNPRARSGHAFAAIGEIIYMFGGRSNEDEYYTDVYALDTVSLMWKKCEVKGEKPFGRSHHTFTAHSDKDIYLFGGTFEFKDGKIISKNDIMKLSLAQMKWKKPLYIGIPPACRWNHVAFILHNQLYIFGGINGKEFNDLMGMKLINPSERRLFMKEIFSELGIQEISSSFTATKIPKVKYELKEHSSPPASVSPAPSAAIEELQDFHSVCNQAIKMITKAFGLLDSEFQKLNMIKAELTQATKAFQHEKDQYDKNLENQQKELQVMLEKHKVQNEAWLKARAEENDREKEELFKLREWTESEQGEKILKLYHGLGKAIRKGKREEKSCYIGESQLR</sequence>
<dbReference type="GO" id="GO:0019760">
    <property type="term" value="P:glucosinolate metabolic process"/>
    <property type="evidence" value="ECO:0007669"/>
    <property type="project" value="UniProtKB-ARBA"/>
</dbReference>
<evidence type="ECO:0000256" key="1">
    <source>
        <dbReference type="ARBA" id="ARBA00022737"/>
    </source>
</evidence>
<organism evidence="4 5">
    <name type="scientific">Thamnophis sirtalis</name>
    <dbReference type="NCBI Taxonomy" id="35019"/>
    <lineage>
        <taxon>Eukaryota</taxon>
        <taxon>Metazoa</taxon>
        <taxon>Chordata</taxon>
        <taxon>Craniata</taxon>
        <taxon>Vertebrata</taxon>
        <taxon>Euteleostomi</taxon>
        <taxon>Lepidosauria</taxon>
        <taxon>Squamata</taxon>
        <taxon>Bifurcata</taxon>
        <taxon>Unidentata</taxon>
        <taxon>Episquamata</taxon>
        <taxon>Toxicofera</taxon>
        <taxon>Serpentes</taxon>
        <taxon>Colubroidea</taxon>
        <taxon>Colubridae</taxon>
        <taxon>Natricinae</taxon>
        <taxon>Thamnophis</taxon>
    </lineage>
</organism>
<keyword evidence="2" id="KW-0408">Iron</keyword>
<evidence type="ECO:0000313" key="4">
    <source>
        <dbReference type="Proteomes" id="UP000504617"/>
    </source>
</evidence>
<dbReference type="Pfam" id="PF24681">
    <property type="entry name" value="Kelch_KLHDC2_KLHL20_DRC7"/>
    <property type="match status" value="1"/>
</dbReference>
<keyword evidence="4" id="KW-1185">Reference proteome</keyword>
<dbReference type="OrthoDB" id="10251809at2759"/>